<dbReference type="AlphaFoldDB" id="A0A3N1PUV2"/>
<feature type="domain" description="Tr-type G" evidence="7">
    <location>
        <begin position="2"/>
        <end position="212"/>
    </location>
</feature>
<evidence type="ECO:0000256" key="3">
    <source>
        <dbReference type="ARBA" id="ARBA00022695"/>
    </source>
</evidence>
<dbReference type="InterPro" id="IPR054696">
    <property type="entry name" value="GTP-eEF1A_C"/>
</dbReference>
<dbReference type="SUPFAM" id="SSF50465">
    <property type="entry name" value="EF-Tu/eEF-1alpha/eIF2-gamma C-terminal domain"/>
    <property type="match status" value="1"/>
</dbReference>
<dbReference type="InterPro" id="IPR000795">
    <property type="entry name" value="T_Tr_GTP-bd_dom"/>
</dbReference>
<dbReference type="SUPFAM" id="SSF50447">
    <property type="entry name" value="Translation proteins"/>
    <property type="match status" value="1"/>
</dbReference>
<comment type="caution">
    <text evidence="8">The sequence shown here is derived from an EMBL/GenBank/DDBJ whole genome shotgun (WGS) entry which is preliminary data.</text>
</comment>
<proteinExistence type="predicted"/>
<keyword evidence="9" id="KW-1185">Reference proteome</keyword>
<dbReference type="GO" id="GO:0004781">
    <property type="term" value="F:sulfate adenylyltransferase (ATP) activity"/>
    <property type="evidence" value="ECO:0007669"/>
    <property type="project" value="UniProtKB-EC"/>
</dbReference>
<organism evidence="8 9">
    <name type="scientific">Gallaecimonas pentaromativorans</name>
    <dbReference type="NCBI Taxonomy" id="584787"/>
    <lineage>
        <taxon>Bacteria</taxon>
        <taxon>Pseudomonadati</taxon>
        <taxon>Pseudomonadota</taxon>
        <taxon>Gammaproteobacteria</taxon>
        <taxon>Enterobacterales</taxon>
        <taxon>Gallaecimonadaceae</taxon>
        <taxon>Gallaecimonas</taxon>
    </lineage>
</organism>
<dbReference type="InterPro" id="IPR011779">
    <property type="entry name" value="SO4_adenylTrfase_lsu"/>
</dbReference>
<dbReference type="InterPro" id="IPR031157">
    <property type="entry name" value="G_TR_CS"/>
</dbReference>
<sequence>MQETLKLLTCGSVDDGKSTLIGRFLFETGQLYADQLKALGDPLENGELPFANLLDGLEAERSQGITIDVAWRFAEAGSRHLIIADTPGHEQYTRNMVTGASHCDLAIILVDARKGIIRQTRRHSFLCHLLGIRQFVVAVNKMDAVDYDEATFKAIEADYYKLAERMPGANIKVLPVSALKGENLAKLSEKMPWYHGPSLLGALEDASVSRPSVDGVRLPVQSIIRPNQDFRGFAGTLFAGTVQAGDTLYHWPSGNHALVQSVWRSGSEVELIEAGDAVAVQLDREIDISRGDWLTNSPVTGARIWKGWLVWLNDQGHQPGKRYRIKAASRWTWGKVANVSGQLNVDNWTISDDAELKTNAIGQVTLQLEEAQALDIYQQSRHTGSLILVDPDTQQTVAAFMAEEAVADTAEQRPAVSQAEKELNAYIRRHYPHWQAIDVSDWS</sequence>
<dbReference type="InterPro" id="IPR027417">
    <property type="entry name" value="P-loop_NTPase"/>
</dbReference>
<dbReference type="Pfam" id="PF00009">
    <property type="entry name" value="GTP_EFTU"/>
    <property type="match status" value="1"/>
</dbReference>
<dbReference type="GO" id="GO:0006790">
    <property type="term" value="P:sulfur compound metabolic process"/>
    <property type="evidence" value="ECO:0007669"/>
    <property type="project" value="InterPro"/>
</dbReference>
<dbReference type="Gene3D" id="2.40.30.10">
    <property type="entry name" value="Translation factors"/>
    <property type="match status" value="2"/>
</dbReference>
<keyword evidence="6" id="KW-0342">GTP-binding</keyword>
<keyword evidence="4" id="KW-0547">Nucleotide-binding</keyword>
<dbReference type="InterPro" id="IPR009000">
    <property type="entry name" value="Transl_B-barrel_sf"/>
</dbReference>
<dbReference type="EC" id="2.7.7.4" evidence="1"/>
<evidence type="ECO:0000256" key="4">
    <source>
        <dbReference type="ARBA" id="ARBA00022741"/>
    </source>
</evidence>
<evidence type="ECO:0000259" key="7">
    <source>
        <dbReference type="PROSITE" id="PS51722"/>
    </source>
</evidence>
<accession>A0A3N1PUV2</accession>
<dbReference type="PANTHER" id="PTHR23115">
    <property type="entry name" value="TRANSLATION FACTOR"/>
    <property type="match status" value="1"/>
</dbReference>
<dbReference type="PROSITE" id="PS51722">
    <property type="entry name" value="G_TR_2"/>
    <property type="match status" value="1"/>
</dbReference>
<keyword evidence="5" id="KW-0067">ATP-binding</keyword>
<dbReference type="InterPro" id="IPR009001">
    <property type="entry name" value="Transl_elong_EF1A/Init_IF2_C"/>
</dbReference>
<dbReference type="PRINTS" id="PR00315">
    <property type="entry name" value="ELONGATNFCT"/>
</dbReference>
<dbReference type="GO" id="GO:0005525">
    <property type="term" value="F:GTP binding"/>
    <property type="evidence" value="ECO:0007669"/>
    <property type="project" value="UniProtKB-KW"/>
</dbReference>
<gene>
    <name evidence="8" type="ORF">EDC28_101206</name>
</gene>
<dbReference type="CDD" id="cd04095">
    <property type="entry name" value="CysN_NoDQ_III"/>
    <property type="match status" value="1"/>
</dbReference>
<keyword evidence="3 8" id="KW-0548">Nucleotidyltransferase</keyword>
<dbReference type="PROSITE" id="PS00301">
    <property type="entry name" value="G_TR_1"/>
    <property type="match status" value="1"/>
</dbReference>
<dbReference type="Pfam" id="PF22594">
    <property type="entry name" value="GTP-eEF1A_C"/>
    <property type="match status" value="1"/>
</dbReference>
<reference evidence="8 9" key="1">
    <citation type="submission" date="2018-11" db="EMBL/GenBank/DDBJ databases">
        <title>Genomic Encyclopedia of Type Strains, Phase IV (KMG-IV): sequencing the most valuable type-strain genomes for metagenomic binning, comparative biology and taxonomic classification.</title>
        <authorList>
            <person name="Goeker M."/>
        </authorList>
    </citation>
    <scope>NUCLEOTIDE SEQUENCE [LARGE SCALE GENOMIC DNA]</scope>
    <source>
        <strain evidence="8 9">DSM 21945</strain>
    </source>
</reference>
<dbReference type="InterPro" id="IPR044139">
    <property type="entry name" value="CysN_NoDQ_III"/>
</dbReference>
<evidence type="ECO:0000256" key="2">
    <source>
        <dbReference type="ARBA" id="ARBA00022679"/>
    </source>
</evidence>
<evidence type="ECO:0000256" key="6">
    <source>
        <dbReference type="ARBA" id="ARBA00023134"/>
    </source>
</evidence>
<dbReference type="SUPFAM" id="SSF52540">
    <property type="entry name" value="P-loop containing nucleoside triphosphate hydrolases"/>
    <property type="match status" value="1"/>
</dbReference>
<dbReference type="NCBIfam" id="TIGR02034">
    <property type="entry name" value="CysN"/>
    <property type="match status" value="1"/>
</dbReference>
<dbReference type="Proteomes" id="UP000268033">
    <property type="component" value="Unassembled WGS sequence"/>
</dbReference>
<dbReference type="InterPro" id="IPR041757">
    <property type="entry name" value="CysN_GTP-bd"/>
</dbReference>
<evidence type="ECO:0000256" key="1">
    <source>
        <dbReference type="ARBA" id="ARBA00012391"/>
    </source>
</evidence>
<dbReference type="InterPro" id="IPR050100">
    <property type="entry name" value="TRAFAC_GTPase_members"/>
</dbReference>
<dbReference type="EMBL" id="RJUL01000001">
    <property type="protein sequence ID" value="ROQ30520.1"/>
    <property type="molecule type" value="Genomic_DNA"/>
</dbReference>
<name>A0A3N1PUV2_9GAMM</name>
<evidence type="ECO:0000256" key="5">
    <source>
        <dbReference type="ARBA" id="ARBA00022840"/>
    </source>
</evidence>
<dbReference type="GO" id="GO:0003924">
    <property type="term" value="F:GTPase activity"/>
    <property type="evidence" value="ECO:0007669"/>
    <property type="project" value="InterPro"/>
</dbReference>
<dbReference type="RefSeq" id="WP_123420376.1">
    <property type="nucleotide sequence ID" value="NZ_RJUL01000001.1"/>
</dbReference>
<dbReference type="GO" id="GO:0005524">
    <property type="term" value="F:ATP binding"/>
    <property type="evidence" value="ECO:0007669"/>
    <property type="project" value="UniProtKB-KW"/>
</dbReference>
<dbReference type="CDD" id="cd04166">
    <property type="entry name" value="CysN_ATPS"/>
    <property type="match status" value="1"/>
</dbReference>
<dbReference type="Gene3D" id="3.40.50.300">
    <property type="entry name" value="P-loop containing nucleotide triphosphate hydrolases"/>
    <property type="match status" value="1"/>
</dbReference>
<evidence type="ECO:0000313" key="9">
    <source>
        <dbReference type="Proteomes" id="UP000268033"/>
    </source>
</evidence>
<protein>
    <recommendedName>
        <fullName evidence="1">sulfate adenylyltransferase</fullName>
        <ecNumber evidence="1">2.7.7.4</ecNumber>
    </recommendedName>
</protein>
<dbReference type="STRING" id="584787.GCA_001247655_01800"/>
<keyword evidence="2 8" id="KW-0808">Transferase</keyword>
<evidence type="ECO:0000313" key="8">
    <source>
        <dbReference type="EMBL" id="ROQ30520.1"/>
    </source>
</evidence>